<dbReference type="EMBL" id="JBFNXQ010000068">
    <property type="protein sequence ID" value="MEX5720364.1"/>
    <property type="molecule type" value="Genomic_DNA"/>
</dbReference>
<dbReference type="Pfam" id="PF05853">
    <property type="entry name" value="BKACE"/>
    <property type="match status" value="1"/>
</dbReference>
<keyword evidence="2" id="KW-1185">Reference proteome</keyword>
<dbReference type="InterPro" id="IPR013785">
    <property type="entry name" value="Aldolase_TIM"/>
</dbReference>
<name>A0ABV3XIF1_9ACTN</name>
<dbReference type="InterPro" id="IPR008567">
    <property type="entry name" value="BKACE"/>
</dbReference>
<evidence type="ECO:0000313" key="1">
    <source>
        <dbReference type="EMBL" id="MEX5720364.1"/>
    </source>
</evidence>
<dbReference type="Proteomes" id="UP001560045">
    <property type="component" value="Unassembled WGS sequence"/>
</dbReference>
<organism evidence="1 2">
    <name type="scientific">Geodermatophilus maliterrae</name>
    <dbReference type="NCBI Taxonomy" id="3162531"/>
    <lineage>
        <taxon>Bacteria</taxon>
        <taxon>Bacillati</taxon>
        <taxon>Actinomycetota</taxon>
        <taxon>Actinomycetes</taxon>
        <taxon>Geodermatophilales</taxon>
        <taxon>Geodermatophilaceae</taxon>
        <taxon>Geodermatophilus</taxon>
    </lineage>
</organism>
<dbReference type="Gene3D" id="3.20.20.70">
    <property type="entry name" value="Aldolase class I"/>
    <property type="match status" value="1"/>
</dbReference>
<protein>
    <submittedName>
        <fullName evidence="1">3-keto-5-aminohexanoate cleavage protein</fullName>
    </submittedName>
</protein>
<dbReference type="PANTHER" id="PTHR37418">
    <property type="entry name" value="3-KETO-5-AMINOHEXANOATE CLEAVAGE ENZYME-RELATED"/>
    <property type="match status" value="1"/>
</dbReference>
<sequence>MLLQACLNGARRPAEHPALPVSPAELAADAAAVRAAGAGAVHLHAKDGDGADTLSPAELAAVLDAVRARAPALPAGVTTGAWAAPDPAGRVSAVRSWTELPDTASVNWHEEGAEDVAAALLARGVGVEAGLWHADAVRAWRASPLRDRCCRVLVELPDGPDAAGTEELAAELLAAVGAGPDGWTPGGVPVQLHGEGSSTWPALRIAVRHGLGTRIGLEDTLVLPDGSPAPGNAALVLAARSLGAG</sequence>
<reference evidence="1 2" key="1">
    <citation type="submission" date="2024-06" db="EMBL/GenBank/DDBJ databases">
        <title>Draft genome sequence of Geodermatophilus badlandi, a novel member of the Geodermatophilaceae isolated from badland sedimentary rocks in the Red desert, Wyoming, USA.</title>
        <authorList>
            <person name="Ben Tekaya S."/>
            <person name="Nouioui I."/>
            <person name="Flores G.M."/>
            <person name="Shaal M.N."/>
            <person name="Bredoire F."/>
            <person name="Basile F."/>
            <person name="Van Diepen L."/>
            <person name="Ward N.L."/>
        </authorList>
    </citation>
    <scope>NUCLEOTIDE SEQUENCE [LARGE SCALE GENOMIC DNA]</scope>
    <source>
        <strain evidence="1 2">WL48A</strain>
    </source>
</reference>
<dbReference type="PANTHER" id="PTHR37418:SF1">
    <property type="entry name" value="3-KETO-5-AMINOHEXANOATE CLEAVAGE PROTEIN"/>
    <property type="match status" value="1"/>
</dbReference>
<gene>
    <name evidence="1" type="ORF">ABQ292_18535</name>
</gene>
<accession>A0ABV3XIF1</accession>
<dbReference type="RefSeq" id="WP_369209113.1">
    <property type="nucleotide sequence ID" value="NZ_JBFNXQ010000068.1"/>
</dbReference>
<comment type="caution">
    <text evidence="1">The sequence shown here is derived from an EMBL/GenBank/DDBJ whole genome shotgun (WGS) entry which is preliminary data.</text>
</comment>
<proteinExistence type="predicted"/>
<evidence type="ECO:0000313" key="2">
    <source>
        <dbReference type="Proteomes" id="UP001560045"/>
    </source>
</evidence>